<sequence length="204" mass="23557">MPTIGERVKYAIDHMERGEIYAALEHACNALDVTSQRYYEQKNSSRRHFKNIIKKYSWLIEFMALGGINLDETIFDNFPITDGVREPILKPDFSDLMYHVVRCGLVHSDSLSEGFSFHKEGAVLLAEKNIIFPEKVVWGILSISIFCPINKDEITAPDYWIGFFQNRLVINDFWGNESIAQHLANRYPLPRVTLTNLCNLKNDQ</sequence>
<proteinExistence type="predicted"/>
<dbReference type="Proteomes" id="UP000502005">
    <property type="component" value="Chromosome"/>
</dbReference>
<evidence type="ECO:0000313" key="2">
    <source>
        <dbReference type="Proteomes" id="UP000502005"/>
    </source>
</evidence>
<dbReference type="RefSeq" id="WP_208716537.1">
    <property type="nucleotide sequence ID" value="NZ_CP024768.1"/>
</dbReference>
<dbReference type="AlphaFoldDB" id="A0A6B9G1I6"/>
<organism evidence="1 2">
    <name type="scientific">Pantoea cypripedii</name>
    <name type="common">Pectobacterium cypripedii</name>
    <name type="synonym">Erwinia cypripedii</name>
    <dbReference type="NCBI Taxonomy" id="55209"/>
    <lineage>
        <taxon>Bacteria</taxon>
        <taxon>Pseudomonadati</taxon>
        <taxon>Pseudomonadota</taxon>
        <taxon>Gammaproteobacteria</taxon>
        <taxon>Enterobacterales</taxon>
        <taxon>Erwiniaceae</taxon>
        <taxon>Pantoea</taxon>
    </lineage>
</organism>
<dbReference type="EMBL" id="CP024768">
    <property type="protein sequence ID" value="QGY30628.1"/>
    <property type="molecule type" value="Genomic_DNA"/>
</dbReference>
<evidence type="ECO:0000313" key="1">
    <source>
        <dbReference type="EMBL" id="QGY30628.1"/>
    </source>
</evidence>
<reference evidence="1 2" key="1">
    <citation type="submission" date="2017-11" db="EMBL/GenBank/DDBJ databases">
        <title>Genome sequence of Pantoea cypripedii NE1.</title>
        <authorList>
            <person name="Nascimento F.X."/>
        </authorList>
    </citation>
    <scope>NUCLEOTIDE SEQUENCE [LARGE SCALE GENOMIC DNA]</scope>
    <source>
        <strain evidence="1 2">NE1</strain>
    </source>
</reference>
<name>A0A6B9G1I6_PANCY</name>
<protein>
    <submittedName>
        <fullName evidence="1">Uncharacterized protein</fullName>
    </submittedName>
</protein>
<accession>A0A6B9G1I6</accession>
<gene>
    <name evidence="1" type="ORF">CUN67_17530</name>
</gene>